<dbReference type="EMBL" id="JAHLPM010000007">
    <property type="protein sequence ID" value="MBU5438349.1"/>
    <property type="molecule type" value="Genomic_DNA"/>
</dbReference>
<accession>A0ABS6E6F5</accession>
<reference evidence="4 5" key="1">
    <citation type="submission" date="2021-06" db="EMBL/GenBank/DDBJ databases">
        <authorList>
            <person name="Sun Q."/>
            <person name="Li D."/>
        </authorList>
    </citation>
    <scope>NUCLEOTIDE SEQUENCE [LARGE SCALE GENOMIC DNA]</scope>
    <source>
        <strain evidence="4 5">MSJ-40</strain>
    </source>
</reference>
<evidence type="ECO:0000313" key="5">
    <source>
        <dbReference type="Proteomes" id="UP000749471"/>
    </source>
</evidence>
<protein>
    <submittedName>
        <fullName evidence="4">GNAT family N-acetyltransferase</fullName>
    </submittedName>
</protein>
<evidence type="ECO:0000259" key="3">
    <source>
        <dbReference type="PROSITE" id="PS51186"/>
    </source>
</evidence>
<evidence type="ECO:0000256" key="2">
    <source>
        <dbReference type="ARBA" id="ARBA00023315"/>
    </source>
</evidence>
<keyword evidence="5" id="KW-1185">Reference proteome</keyword>
<dbReference type="InterPro" id="IPR000182">
    <property type="entry name" value="GNAT_dom"/>
</dbReference>
<evidence type="ECO:0000256" key="1">
    <source>
        <dbReference type="ARBA" id="ARBA00022679"/>
    </source>
</evidence>
<organism evidence="4 5">
    <name type="scientific">Tissierella simiarum</name>
    <dbReference type="NCBI Taxonomy" id="2841534"/>
    <lineage>
        <taxon>Bacteria</taxon>
        <taxon>Bacillati</taxon>
        <taxon>Bacillota</taxon>
        <taxon>Tissierellia</taxon>
        <taxon>Tissierellales</taxon>
        <taxon>Tissierellaceae</taxon>
        <taxon>Tissierella</taxon>
    </lineage>
</organism>
<dbReference type="PROSITE" id="PS51186">
    <property type="entry name" value="GNAT"/>
    <property type="match status" value="1"/>
</dbReference>
<dbReference type="Pfam" id="PF00583">
    <property type="entry name" value="Acetyltransf_1"/>
    <property type="match status" value="1"/>
</dbReference>
<keyword evidence="1" id="KW-0808">Transferase</keyword>
<feature type="domain" description="N-acetyltransferase" evidence="3">
    <location>
        <begin position="4"/>
        <end position="141"/>
    </location>
</feature>
<dbReference type="PANTHER" id="PTHR43626">
    <property type="entry name" value="ACYL-COA N-ACYLTRANSFERASE"/>
    <property type="match status" value="1"/>
</dbReference>
<keyword evidence="2" id="KW-0012">Acyltransferase</keyword>
<gene>
    <name evidence="4" type="ORF">KQI42_10030</name>
</gene>
<dbReference type="Proteomes" id="UP000749471">
    <property type="component" value="Unassembled WGS sequence"/>
</dbReference>
<comment type="caution">
    <text evidence="4">The sequence shown here is derived from an EMBL/GenBank/DDBJ whole genome shotgun (WGS) entry which is preliminary data.</text>
</comment>
<name>A0ABS6E6F5_9FIRM</name>
<dbReference type="PANTHER" id="PTHR43626:SF4">
    <property type="entry name" value="GCN5-RELATED N-ACETYLTRANSFERASE 2, CHLOROPLASTIC"/>
    <property type="match status" value="1"/>
</dbReference>
<proteinExistence type="predicted"/>
<evidence type="ECO:0000313" key="4">
    <source>
        <dbReference type="EMBL" id="MBU5438349.1"/>
    </source>
</evidence>
<dbReference type="InterPro" id="IPR045039">
    <property type="entry name" value="NSI-like"/>
</dbReference>
<sequence length="142" mass="16132">MNKIKIKTDVIPSIESLMNLYNDVGWSVYTDDPSKLKMAYDNSLKVISAWNEDILIGIIRAVGDGCTIIYIQDILLLKKYQGEGIGSILMNEMMTIYKDVRQKVLMTDDQPDTIAFYKKCGFVTPDVYGAIAFVKDTQRLDF</sequence>
<dbReference type="RefSeq" id="WP_216519390.1">
    <property type="nucleotide sequence ID" value="NZ_JAHLPM010000007.1"/>
</dbReference>
<dbReference type="CDD" id="cd04301">
    <property type="entry name" value="NAT_SF"/>
    <property type="match status" value="1"/>
</dbReference>